<evidence type="ECO:0000313" key="2">
    <source>
        <dbReference type="EMBL" id="KAK2195911.1"/>
    </source>
</evidence>
<dbReference type="AlphaFoldDB" id="A0AAD9UNK0"/>
<keyword evidence="3" id="KW-1185">Reference proteome</keyword>
<accession>A0AAD9UNK0</accession>
<comment type="caution">
    <text evidence="2">The sequence shown here is derived from an EMBL/GenBank/DDBJ whole genome shotgun (WGS) entry which is preliminary data.</text>
</comment>
<dbReference type="GeneID" id="94336806"/>
<dbReference type="KEGG" id="bdw:94336806"/>
<name>A0AAD9UNK0_9APIC</name>
<dbReference type="Proteomes" id="UP001214638">
    <property type="component" value="Unassembled WGS sequence"/>
</dbReference>
<protein>
    <submittedName>
        <fullName evidence="2">Uncharacterized protein</fullName>
    </submittedName>
</protein>
<gene>
    <name evidence="2" type="ORF">BdWA1_002509</name>
</gene>
<feature type="region of interest" description="Disordered" evidence="1">
    <location>
        <begin position="100"/>
        <end position="120"/>
    </location>
</feature>
<feature type="compositionally biased region" description="Acidic residues" evidence="1">
    <location>
        <begin position="100"/>
        <end position="111"/>
    </location>
</feature>
<organism evidence="2 3">
    <name type="scientific">Babesia duncani</name>
    <dbReference type="NCBI Taxonomy" id="323732"/>
    <lineage>
        <taxon>Eukaryota</taxon>
        <taxon>Sar</taxon>
        <taxon>Alveolata</taxon>
        <taxon>Apicomplexa</taxon>
        <taxon>Aconoidasida</taxon>
        <taxon>Piroplasmida</taxon>
        <taxon>Babesiidae</taxon>
        <taxon>Babesia</taxon>
    </lineage>
</organism>
<dbReference type="EMBL" id="JALLKP010000003">
    <property type="protein sequence ID" value="KAK2195911.1"/>
    <property type="molecule type" value="Genomic_DNA"/>
</dbReference>
<reference evidence="2" key="1">
    <citation type="journal article" date="2023" name="Nat. Microbiol.">
        <title>Babesia duncani multi-omics identifies virulence factors and drug targets.</title>
        <authorList>
            <person name="Singh P."/>
            <person name="Lonardi S."/>
            <person name="Liang Q."/>
            <person name="Vydyam P."/>
            <person name="Khabirova E."/>
            <person name="Fang T."/>
            <person name="Gihaz S."/>
            <person name="Thekkiniath J."/>
            <person name="Munshi M."/>
            <person name="Abel S."/>
            <person name="Ciampossin L."/>
            <person name="Batugedara G."/>
            <person name="Gupta M."/>
            <person name="Lu X.M."/>
            <person name="Lenz T."/>
            <person name="Chakravarty S."/>
            <person name="Cornillot E."/>
            <person name="Hu Y."/>
            <person name="Ma W."/>
            <person name="Gonzalez L.M."/>
            <person name="Sanchez S."/>
            <person name="Estrada K."/>
            <person name="Sanchez-Flores A."/>
            <person name="Montero E."/>
            <person name="Harb O.S."/>
            <person name="Le Roch K.G."/>
            <person name="Mamoun C.B."/>
        </authorList>
    </citation>
    <scope>NUCLEOTIDE SEQUENCE</scope>
    <source>
        <strain evidence="2">WA1</strain>
    </source>
</reference>
<sequence>MALESIFQWPVAKVEKLRCGHYRRVAEPKAPKFIQEWAQCCQDQCLIPENEKELHAQSVLYTDDVAQQDAQVTADPQDANQFYHLCSKRTQFPIPETLEAEEQEQEQEPVDESVREPEKEEIEVAAEKVPTPRIQPTPQSARTPRSVIEPEHDQSLVDHLERFGGLDVQDLEDPDLFRNGNVPALFYSKSRIAPVLLFVTIDYEAQVIYMNRKNNCRFFPVKLISRLVTSREIIQEEFNAQISADPLFELDSAVVINAANFTDSVALQFSQRRIKERFVAELVTVKKGIKLEQVQVTP</sequence>
<dbReference type="RefSeq" id="XP_067802753.1">
    <property type="nucleotide sequence ID" value="XM_067947531.1"/>
</dbReference>
<evidence type="ECO:0000256" key="1">
    <source>
        <dbReference type="SAM" id="MobiDB-lite"/>
    </source>
</evidence>
<evidence type="ECO:0000313" key="3">
    <source>
        <dbReference type="Proteomes" id="UP001214638"/>
    </source>
</evidence>
<proteinExistence type="predicted"/>